<evidence type="ECO:0000256" key="14">
    <source>
        <dbReference type="ARBA" id="ARBA00023180"/>
    </source>
</evidence>
<dbReference type="Gene3D" id="3.20.20.80">
    <property type="entry name" value="Glycosidases"/>
    <property type="match status" value="1"/>
</dbReference>
<keyword evidence="11 24" id="KW-0732">Signal</keyword>
<feature type="region of interest" description="Disordered" evidence="23">
    <location>
        <begin position="313"/>
        <end position="416"/>
    </location>
</feature>
<keyword evidence="7" id="KW-1003">Cell membrane</keyword>
<dbReference type="InterPro" id="IPR017853">
    <property type="entry name" value="GH"/>
</dbReference>
<keyword evidence="17" id="KW-0961">Cell wall biogenesis/degradation</keyword>
<gene>
    <name evidence="25" type="ORF">QBC47DRAFT_381376</name>
</gene>
<evidence type="ECO:0000256" key="2">
    <source>
        <dbReference type="ARBA" id="ARBA00004191"/>
    </source>
</evidence>
<evidence type="ECO:0000256" key="21">
    <source>
        <dbReference type="ARBA" id="ARBA00032906"/>
    </source>
</evidence>
<comment type="subcellular location">
    <subcellularLocation>
        <location evidence="3">Cell membrane</location>
        <topology evidence="3">Lipid-anchor</topology>
        <topology evidence="3">GPI-anchor</topology>
    </subcellularLocation>
    <subcellularLocation>
        <location evidence="2">Secreted</location>
        <location evidence="2">Cell wall</location>
    </subcellularLocation>
</comment>
<dbReference type="EMBL" id="MU839833">
    <property type="protein sequence ID" value="KAK1755817.1"/>
    <property type="molecule type" value="Genomic_DNA"/>
</dbReference>
<dbReference type="GO" id="GO:0009986">
    <property type="term" value="C:cell surface"/>
    <property type="evidence" value="ECO:0007669"/>
    <property type="project" value="TreeGrafter"/>
</dbReference>
<feature type="compositionally biased region" description="Low complexity" evidence="23">
    <location>
        <begin position="325"/>
        <end position="391"/>
    </location>
</feature>
<feature type="compositionally biased region" description="Low complexity" evidence="23">
    <location>
        <begin position="399"/>
        <end position="416"/>
    </location>
</feature>
<feature type="chain" id="PRO_5042539869" description="Probable glucan endo-1,3-beta-glucosidase eglC" evidence="24">
    <location>
        <begin position="20"/>
        <end position="440"/>
    </location>
</feature>
<dbReference type="PANTHER" id="PTHR16631">
    <property type="entry name" value="GLUCAN 1,3-BETA-GLUCOSIDASE"/>
    <property type="match status" value="1"/>
</dbReference>
<comment type="catalytic activity">
    <reaction evidence="1">
        <text>Hydrolysis of (1-&gt;3)-beta-D-glucosidic linkages in (1-&gt;3)-beta-D-glucans.</text>
        <dbReference type="EC" id="3.2.1.39"/>
    </reaction>
</comment>
<evidence type="ECO:0000256" key="4">
    <source>
        <dbReference type="ARBA" id="ARBA00008773"/>
    </source>
</evidence>
<evidence type="ECO:0000256" key="23">
    <source>
        <dbReference type="SAM" id="MobiDB-lite"/>
    </source>
</evidence>
<keyword evidence="15" id="KW-0119">Carbohydrate metabolism</keyword>
<sequence>MHSSCSLMALAATFSTTLAAFQGFNYGSTFNNGAAKVQSDFEAEFKTAQGLVGAPGGGFTSARLYTTVQAGTSNQPIAAIPAAIATKTSLLLGIWCSAGDGIVDNELAALRSAITKYGADFGSLVAGISVGSEDLYRNSPTGILNKENPGKDPADIVRYIKLVRDAIAGTPLANAPVGHVDTWTAWVNGSNQAVIDASDWLGVDAYPYFQDTQTNTIENSKDLFNAAFDATKAAAGGKPVWVTETGYPVSGKTVGLAVPSLQNAKTYWDQVGCPLFGSTNIWWYTLQDAAPATPNPSFGIIGSSLTTTPLYDISCNNVNPPPPSSTSASSSSSSTPSSSSSQVSSSSTKEPAGSITSSGPSSSLVSSTLPTTLVTDTTVVQPTPTGNVVSGSGSGSNGGVTTTGTSSPSAATGTHPNGGAVASGSMSAAFAAVMVAILVL</sequence>
<dbReference type="GO" id="GO:0005576">
    <property type="term" value="C:extracellular region"/>
    <property type="evidence" value="ECO:0007669"/>
    <property type="project" value="TreeGrafter"/>
</dbReference>
<keyword evidence="8" id="KW-0134">Cell wall</keyword>
<dbReference type="EC" id="3.2.1.39" evidence="5"/>
<dbReference type="FunFam" id="3.20.20.80:FF:000233">
    <property type="entry name" value="Probable glucan endo-1,3-beta-glucosidase eglC"/>
    <property type="match status" value="1"/>
</dbReference>
<feature type="signal peptide" evidence="24">
    <location>
        <begin position="1"/>
        <end position="19"/>
    </location>
</feature>
<dbReference type="Proteomes" id="UP001239445">
    <property type="component" value="Unassembled WGS sequence"/>
</dbReference>
<evidence type="ECO:0000256" key="7">
    <source>
        <dbReference type="ARBA" id="ARBA00022475"/>
    </source>
</evidence>
<keyword evidence="18" id="KW-0624">Polysaccharide degradation</keyword>
<dbReference type="GO" id="GO:0071555">
    <property type="term" value="P:cell wall organization"/>
    <property type="evidence" value="ECO:0007669"/>
    <property type="project" value="UniProtKB-KW"/>
</dbReference>
<evidence type="ECO:0000256" key="8">
    <source>
        <dbReference type="ARBA" id="ARBA00022512"/>
    </source>
</evidence>
<organism evidence="25 26">
    <name type="scientific">Echria macrotheca</name>
    <dbReference type="NCBI Taxonomy" id="438768"/>
    <lineage>
        <taxon>Eukaryota</taxon>
        <taxon>Fungi</taxon>
        <taxon>Dikarya</taxon>
        <taxon>Ascomycota</taxon>
        <taxon>Pezizomycotina</taxon>
        <taxon>Sordariomycetes</taxon>
        <taxon>Sordariomycetidae</taxon>
        <taxon>Sordariales</taxon>
        <taxon>Schizotheciaceae</taxon>
        <taxon>Echria</taxon>
    </lineage>
</organism>
<keyword evidence="10" id="KW-0336">GPI-anchor</keyword>
<comment type="function">
    <text evidence="19">Glucanases play a role in cell expansion during growth, in cell-cell fusion during mating, and in spore release during sporulation. This enzyme may be involved in beta-glucan degradation and also function biosynthetically as a transglycosylase.</text>
</comment>
<reference evidence="25" key="1">
    <citation type="submission" date="2023-06" db="EMBL/GenBank/DDBJ databases">
        <title>Genome-scale phylogeny and comparative genomics of the fungal order Sordariales.</title>
        <authorList>
            <consortium name="Lawrence Berkeley National Laboratory"/>
            <person name="Hensen N."/>
            <person name="Bonometti L."/>
            <person name="Westerberg I."/>
            <person name="Brannstrom I.O."/>
            <person name="Guillou S."/>
            <person name="Cros-Aarteil S."/>
            <person name="Calhoun S."/>
            <person name="Haridas S."/>
            <person name="Kuo A."/>
            <person name="Mondo S."/>
            <person name="Pangilinan J."/>
            <person name="Riley R."/>
            <person name="Labutti K."/>
            <person name="Andreopoulos B."/>
            <person name="Lipzen A."/>
            <person name="Chen C."/>
            <person name="Yanf M."/>
            <person name="Daum C."/>
            <person name="Ng V."/>
            <person name="Clum A."/>
            <person name="Steindorff A."/>
            <person name="Ohm R."/>
            <person name="Martin F."/>
            <person name="Silar P."/>
            <person name="Natvig D."/>
            <person name="Lalanne C."/>
            <person name="Gautier V."/>
            <person name="Ament-Velasquez S.L."/>
            <person name="Kruys A."/>
            <person name="Hutchinson M.I."/>
            <person name="Powell A.J."/>
            <person name="Barry K."/>
            <person name="Miller A.N."/>
            <person name="Grigoriev I.V."/>
            <person name="Debuchy R."/>
            <person name="Gladieux P."/>
            <person name="Thoren M.H."/>
            <person name="Johannesson H."/>
        </authorList>
    </citation>
    <scope>NUCLEOTIDE SEQUENCE</scope>
    <source>
        <strain evidence="25">PSN4</strain>
    </source>
</reference>
<keyword evidence="26" id="KW-1185">Reference proteome</keyword>
<accession>A0AAJ0F6L8</accession>
<dbReference type="InterPro" id="IPR000490">
    <property type="entry name" value="Glyco_hydro_17"/>
</dbReference>
<keyword evidence="13" id="KW-0472">Membrane</keyword>
<evidence type="ECO:0000256" key="10">
    <source>
        <dbReference type="ARBA" id="ARBA00022622"/>
    </source>
</evidence>
<dbReference type="InterPro" id="IPR050732">
    <property type="entry name" value="Beta-glucan_modifiers"/>
</dbReference>
<evidence type="ECO:0000256" key="22">
    <source>
        <dbReference type="RuleBase" id="RU004335"/>
    </source>
</evidence>
<keyword evidence="12" id="KW-0378">Hydrolase</keyword>
<evidence type="ECO:0000256" key="19">
    <source>
        <dbReference type="ARBA" id="ARBA00025152"/>
    </source>
</evidence>
<dbReference type="AlphaFoldDB" id="A0AAJ0F6L8"/>
<evidence type="ECO:0000256" key="3">
    <source>
        <dbReference type="ARBA" id="ARBA00004609"/>
    </source>
</evidence>
<evidence type="ECO:0000313" key="26">
    <source>
        <dbReference type="Proteomes" id="UP001239445"/>
    </source>
</evidence>
<dbReference type="GO" id="GO:0009277">
    <property type="term" value="C:fungal-type cell wall"/>
    <property type="evidence" value="ECO:0007669"/>
    <property type="project" value="TreeGrafter"/>
</dbReference>
<dbReference type="PANTHER" id="PTHR16631:SF13">
    <property type="entry name" value="GLUCAN ENDO-1,3-BETA-GLUCOSIDASE EGLC-RELATED"/>
    <property type="match status" value="1"/>
</dbReference>
<keyword evidence="9" id="KW-0964">Secreted</keyword>
<evidence type="ECO:0000256" key="18">
    <source>
        <dbReference type="ARBA" id="ARBA00023326"/>
    </source>
</evidence>
<keyword evidence="14" id="KW-0325">Glycoprotein</keyword>
<evidence type="ECO:0000256" key="6">
    <source>
        <dbReference type="ARBA" id="ARBA00019762"/>
    </source>
</evidence>
<keyword evidence="16" id="KW-0449">Lipoprotein</keyword>
<evidence type="ECO:0000256" key="12">
    <source>
        <dbReference type="ARBA" id="ARBA00022801"/>
    </source>
</evidence>
<evidence type="ECO:0000256" key="16">
    <source>
        <dbReference type="ARBA" id="ARBA00023288"/>
    </source>
</evidence>
<dbReference type="Pfam" id="PF00332">
    <property type="entry name" value="Glyco_hydro_17"/>
    <property type="match status" value="1"/>
</dbReference>
<dbReference type="GO" id="GO:0000272">
    <property type="term" value="P:polysaccharide catabolic process"/>
    <property type="evidence" value="ECO:0007669"/>
    <property type="project" value="UniProtKB-KW"/>
</dbReference>
<dbReference type="GO" id="GO:0098552">
    <property type="term" value="C:side of membrane"/>
    <property type="evidence" value="ECO:0007669"/>
    <property type="project" value="UniProtKB-KW"/>
</dbReference>
<evidence type="ECO:0000256" key="11">
    <source>
        <dbReference type="ARBA" id="ARBA00022729"/>
    </source>
</evidence>
<evidence type="ECO:0000256" key="15">
    <source>
        <dbReference type="ARBA" id="ARBA00023277"/>
    </source>
</evidence>
<evidence type="ECO:0000256" key="20">
    <source>
        <dbReference type="ARBA" id="ARBA00032134"/>
    </source>
</evidence>
<evidence type="ECO:0000256" key="13">
    <source>
        <dbReference type="ARBA" id="ARBA00023136"/>
    </source>
</evidence>
<comment type="similarity">
    <text evidence="4 22">Belongs to the glycosyl hydrolase 17 family.</text>
</comment>
<evidence type="ECO:0000313" key="25">
    <source>
        <dbReference type="EMBL" id="KAK1755817.1"/>
    </source>
</evidence>
<proteinExistence type="inferred from homology"/>
<evidence type="ECO:0000256" key="24">
    <source>
        <dbReference type="SAM" id="SignalP"/>
    </source>
</evidence>
<name>A0AAJ0F6L8_9PEZI</name>
<evidence type="ECO:0000256" key="17">
    <source>
        <dbReference type="ARBA" id="ARBA00023316"/>
    </source>
</evidence>
<evidence type="ECO:0000256" key="9">
    <source>
        <dbReference type="ARBA" id="ARBA00022525"/>
    </source>
</evidence>
<dbReference type="GO" id="GO:0042973">
    <property type="term" value="F:glucan endo-1,3-beta-D-glucosidase activity"/>
    <property type="evidence" value="ECO:0007669"/>
    <property type="project" value="UniProtKB-EC"/>
</dbReference>
<dbReference type="SUPFAM" id="SSF51445">
    <property type="entry name" value="(Trans)glycosidases"/>
    <property type="match status" value="1"/>
</dbReference>
<evidence type="ECO:0000256" key="5">
    <source>
        <dbReference type="ARBA" id="ARBA00012780"/>
    </source>
</evidence>
<protein>
    <recommendedName>
        <fullName evidence="6">Probable glucan endo-1,3-beta-glucosidase eglC</fullName>
        <ecNumber evidence="5">3.2.1.39</ecNumber>
    </recommendedName>
    <alternativeName>
        <fullName evidence="20">Endo-1,3-beta-glucanase eglC</fullName>
    </alternativeName>
    <alternativeName>
        <fullName evidence="21">Laminarinase eglC</fullName>
    </alternativeName>
</protein>
<comment type="caution">
    <text evidence="25">The sequence shown here is derived from an EMBL/GenBank/DDBJ whole genome shotgun (WGS) entry which is preliminary data.</text>
</comment>
<evidence type="ECO:0000256" key="1">
    <source>
        <dbReference type="ARBA" id="ARBA00000382"/>
    </source>
</evidence>
<dbReference type="GO" id="GO:0005886">
    <property type="term" value="C:plasma membrane"/>
    <property type="evidence" value="ECO:0007669"/>
    <property type="project" value="UniProtKB-SubCell"/>
</dbReference>